<evidence type="ECO:0000313" key="2">
    <source>
        <dbReference type="Proteomes" id="UP000265566"/>
    </source>
</evidence>
<name>A0A396GLI3_MEDTR</name>
<dbReference type="AlphaFoldDB" id="A0A396GLI3"/>
<sequence>MEVTNFNSLASFLFQLQLIPSLLIDMKNTHCEAAVVVFIPKTRVVMNWTLRRRLKKQRETAERDGDGVDYHKRWCWSYLWIWDQWLEL</sequence>
<dbReference type="Proteomes" id="UP000265566">
    <property type="component" value="Chromosome 8"/>
</dbReference>
<protein>
    <submittedName>
        <fullName evidence="1">Uncharacterized protein</fullName>
    </submittedName>
</protein>
<gene>
    <name evidence="1" type="ORF">MtrunA17_Chr8g0345751</name>
</gene>
<reference evidence="2" key="1">
    <citation type="journal article" date="2018" name="Nat. Plants">
        <title>Whole-genome landscape of Medicago truncatula symbiotic genes.</title>
        <authorList>
            <person name="Pecrix Y."/>
            <person name="Staton S.E."/>
            <person name="Sallet E."/>
            <person name="Lelandais-Briere C."/>
            <person name="Moreau S."/>
            <person name="Carrere S."/>
            <person name="Blein T."/>
            <person name="Jardinaud M.F."/>
            <person name="Latrasse D."/>
            <person name="Zouine M."/>
            <person name="Zahm M."/>
            <person name="Kreplak J."/>
            <person name="Mayjonade B."/>
            <person name="Satge C."/>
            <person name="Perez M."/>
            <person name="Cauet S."/>
            <person name="Marande W."/>
            <person name="Chantry-Darmon C."/>
            <person name="Lopez-Roques C."/>
            <person name="Bouchez O."/>
            <person name="Berard A."/>
            <person name="Debelle F."/>
            <person name="Munos S."/>
            <person name="Bendahmane A."/>
            <person name="Berges H."/>
            <person name="Niebel A."/>
            <person name="Buitink J."/>
            <person name="Frugier F."/>
            <person name="Benhamed M."/>
            <person name="Crespi M."/>
            <person name="Gouzy J."/>
            <person name="Gamas P."/>
        </authorList>
    </citation>
    <scope>NUCLEOTIDE SEQUENCE [LARGE SCALE GENOMIC DNA]</scope>
    <source>
        <strain evidence="2">cv. Jemalong A17</strain>
    </source>
</reference>
<dbReference type="Gramene" id="rna45657">
    <property type="protein sequence ID" value="RHN39617.1"/>
    <property type="gene ID" value="gene45657"/>
</dbReference>
<evidence type="ECO:0000313" key="1">
    <source>
        <dbReference type="EMBL" id="RHN39617.1"/>
    </source>
</evidence>
<comment type="caution">
    <text evidence="1">The sequence shown here is derived from an EMBL/GenBank/DDBJ whole genome shotgun (WGS) entry which is preliminary data.</text>
</comment>
<dbReference type="EMBL" id="PSQE01000008">
    <property type="protein sequence ID" value="RHN39617.1"/>
    <property type="molecule type" value="Genomic_DNA"/>
</dbReference>
<accession>A0A396GLI3</accession>
<organism evidence="1 2">
    <name type="scientific">Medicago truncatula</name>
    <name type="common">Barrel medic</name>
    <name type="synonym">Medicago tribuloides</name>
    <dbReference type="NCBI Taxonomy" id="3880"/>
    <lineage>
        <taxon>Eukaryota</taxon>
        <taxon>Viridiplantae</taxon>
        <taxon>Streptophyta</taxon>
        <taxon>Embryophyta</taxon>
        <taxon>Tracheophyta</taxon>
        <taxon>Spermatophyta</taxon>
        <taxon>Magnoliopsida</taxon>
        <taxon>eudicotyledons</taxon>
        <taxon>Gunneridae</taxon>
        <taxon>Pentapetalae</taxon>
        <taxon>rosids</taxon>
        <taxon>fabids</taxon>
        <taxon>Fabales</taxon>
        <taxon>Fabaceae</taxon>
        <taxon>Papilionoideae</taxon>
        <taxon>50 kb inversion clade</taxon>
        <taxon>NPAAA clade</taxon>
        <taxon>Hologalegina</taxon>
        <taxon>IRL clade</taxon>
        <taxon>Trifolieae</taxon>
        <taxon>Medicago</taxon>
    </lineage>
</organism>
<proteinExistence type="predicted"/>